<keyword evidence="4" id="KW-0238">DNA-binding</keyword>
<keyword evidence="5" id="KW-0804">Transcription</keyword>
<dbReference type="GO" id="GO:0006351">
    <property type="term" value="P:DNA-templated transcription"/>
    <property type="evidence" value="ECO:0007669"/>
    <property type="project" value="InterPro"/>
</dbReference>
<evidence type="ECO:0000313" key="9">
    <source>
        <dbReference type="EMBL" id="KDN37751.1"/>
    </source>
</evidence>
<dbReference type="Pfam" id="PF00172">
    <property type="entry name" value="Zn_clus"/>
    <property type="match status" value="1"/>
</dbReference>
<feature type="compositionally biased region" description="Low complexity" evidence="7">
    <location>
        <begin position="880"/>
        <end position="895"/>
    </location>
</feature>
<comment type="subcellular location">
    <subcellularLocation>
        <location evidence="1">Nucleus</location>
    </subcellularLocation>
</comment>
<dbReference type="PANTHER" id="PTHR31845">
    <property type="entry name" value="FINGER DOMAIN PROTEIN, PUTATIVE-RELATED"/>
    <property type="match status" value="1"/>
</dbReference>
<dbReference type="PANTHER" id="PTHR31845:SF19">
    <property type="entry name" value="TRANSCRIPTION FACTOR DOMAIN-CONTAINING PROTEIN"/>
    <property type="match status" value="1"/>
</dbReference>
<feature type="non-terminal residue" evidence="9">
    <location>
        <position position="953"/>
    </location>
</feature>
<dbReference type="InterPro" id="IPR051089">
    <property type="entry name" value="prtT"/>
</dbReference>
<feature type="compositionally biased region" description="Low complexity" evidence="7">
    <location>
        <begin position="526"/>
        <end position="553"/>
    </location>
</feature>
<evidence type="ECO:0000256" key="4">
    <source>
        <dbReference type="ARBA" id="ARBA00023125"/>
    </source>
</evidence>
<dbReference type="GO" id="GO:0000976">
    <property type="term" value="F:transcription cis-regulatory region binding"/>
    <property type="evidence" value="ECO:0007669"/>
    <property type="project" value="TreeGrafter"/>
</dbReference>
<evidence type="ECO:0000313" key="10">
    <source>
        <dbReference type="Proteomes" id="UP000027361"/>
    </source>
</evidence>
<comment type="caution">
    <text evidence="9">The sequence shown here is derived from an EMBL/GenBank/DDBJ whole genome shotgun (WGS) entry which is preliminary data.</text>
</comment>
<dbReference type="Pfam" id="PF04082">
    <property type="entry name" value="Fungal_trans"/>
    <property type="match status" value="1"/>
</dbReference>
<feature type="region of interest" description="Disordered" evidence="7">
    <location>
        <begin position="494"/>
        <end position="566"/>
    </location>
</feature>
<keyword evidence="6" id="KW-0539">Nucleus</keyword>
<evidence type="ECO:0000256" key="7">
    <source>
        <dbReference type="SAM" id="MobiDB-lite"/>
    </source>
</evidence>
<dbReference type="SUPFAM" id="SSF57701">
    <property type="entry name" value="Zn2/Cys6 DNA-binding domain"/>
    <property type="match status" value="1"/>
</dbReference>
<evidence type="ECO:0000259" key="8">
    <source>
        <dbReference type="PROSITE" id="PS50048"/>
    </source>
</evidence>
<feature type="compositionally biased region" description="Polar residues" evidence="7">
    <location>
        <begin position="73"/>
        <end position="85"/>
    </location>
</feature>
<evidence type="ECO:0000256" key="2">
    <source>
        <dbReference type="ARBA" id="ARBA00022723"/>
    </source>
</evidence>
<dbReference type="CDD" id="cd12148">
    <property type="entry name" value="fungal_TF_MHR"/>
    <property type="match status" value="1"/>
</dbReference>
<dbReference type="AlphaFoldDB" id="A0A066V8E8"/>
<feature type="region of interest" description="Disordered" evidence="7">
    <location>
        <begin position="1"/>
        <end position="214"/>
    </location>
</feature>
<sequence length="953" mass="102442">MTSNPHAGSGSHHYPALSATYSGTHTPETAMSPYHAGHASYPPPPPASVPAAASHGMSSHSTSAYSGHIHGTYSPQYQTSGTRTPNGGGSRLSTIPPPDFNMVAAAGAGRTQAQAEERYGGEDDDDEDDEEEEEEEEEEEDEDEEDEDEQDHAEGSSSGAKKRKRDSTAASRPGNTKRKADGPSNAANGSSGPKNAVGPDGKKPKPSRGAKACTNCRRLKMRCVGAEKGPPCNRCRNSGHDCIFEQSNRGKKGNKGQRAEAMAQSLKKMEATLATVLKSIRHPSLAAQLGGMATRSPSPVGDTADAARADRYTSEQQEPHFSGILPAHEALKRRSAPRTGDLNKLVRDYEENKSQGQSDEAAAAMAAAAQEAFSGGSLDPVILAASRSSSSQAPSISAGSPADSARSPALPVSLAARAAAVAAASSGSMPATAPGAAATTGTRFLEPMPHYHRAQPMPQRETVGRYRSSSPRMHALPDNTLNPLGLLAEASLHNSHKARRQQQQPSGHGRSPSNSTSKDGTSPATGSGSVSGSNAAAASGSGHASSGKGSVAGDRGGAGSSGGKEPVSLGVANETYFKPGPMTILPLRQIIIERDFQVEILTQGIVSSEEVLDLFKIFFNYCMQHVFLLDPDWHTPEFLCSRSRFLFTCVCTVAARFYTRRPELHAQCFMYARKCAFEILDMGYKSVEIVQGFLLLSMWCQPSERFEQDLAWLFSGVAIRIATDLNLHRKSLAALPGLPQPDDPTVLDREREIMNRERTWYICFVVDRSLSGQMGKPYTIREDWLIRNCRHWCLQRLSKPWDVGISAMVELQRIQSRQIDFLYSSTASVSGLNLDIDYPSVLRAFNEQLDEWRELWRYRGLFQSQDSLPKTQPGGGEMDAQTGSSTAATAPGAAANDTRGSASSGCGKADSSGEQRTGHVDATTKFLDQLVGREPPPDDADHTERTMYFLVRQ</sequence>
<feature type="compositionally biased region" description="Polar residues" evidence="7">
    <location>
        <begin position="501"/>
        <end position="525"/>
    </location>
</feature>
<feature type="compositionally biased region" description="Low complexity" evidence="7">
    <location>
        <begin position="104"/>
        <end position="114"/>
    </location>
</feature>
<feature type="region of interest" description="Disordered" evidence="7">
    <location>
        <begin position="227"/>
        <end position="263"/>
    </location>
</feature>
<evidence type="ECO:0000256" key="1">
    <source>
        <dbReference type="ARBA" id="ARBA00004123"/>
    </source>
</evidence>
<dbReference type="SMART" id="SM00906">
    <property type="entry name" value="Fungal_trans"/>
    <property type="match status" value="1"/>
</dbReference>
<name>A0A066V8E8_TILAU</name>
<evidence type="ECO:0000256" key="3">
    <source>
        <dbReference type="ARBA" id="ARBA00023015"/>
    </source>
</evidence>
<feature type="domain" description="Zn(2)-C6 fungal-type" evidence="8">
    <location>
        <begin position="212"/>
        <end position="244"/>
    </location>
</feature>
<dbReference type="Gene3D" id="4.10.240.10">
    <property type="entry name" value="Zn(2)-C6 fungal-type DNA-binding domain"/>
    <property type="match status" value="1"/>
</dbReference>
<evidence type="ECO:0000256" key="5">
    <source>
        <dbReference type="ARBA" id="ARBA00023163"/>
    </source>
</evidence>
<feature type="region of interest" description="Disordered" evidence="7">
    <location>
        <begin position="450"/>
        <end position="481"/>
    </location>
</feature>
<evidence type="ECO:0000256" key="6">
    <source>
        <dbReference type="ARBA" id="ARBA00023242"/>
    </source>
</evidence>
<keyword evidence="3" id="KW-0805">Transcription regulation</keyword>
<keyword evidence="2" id="KW-0479">Metal-binding</keyword>
<dbReference type="GO" id="GO:0008270">
    <property type="term" value="F:zinc ion binding"/>
    <property type="evidence" value="ECO:0007669"/>
    <property type="project" value="InterPro"/>
</dbReference>
<feature type="compositionally biased region" description="Acidic residues" evidence="7">
    <location>
        <begin position="122"/>
        <end position="151"/>
    </location>
</feature>
<dbReference type="OrthoDB" id="3429912at2759"/>
<dbReference type="RefSeq" id="XP_013240483.1">
    <property type="nucleotide sequence ID" value="XM_013385029.1"/>
</dbReference>
<dbReference type="SMART" id="SM00066">
    <property type="entry name" value="GAL4"/>
    <property type="match status" value="1"/>
</dbReference>
<dbReference type="OMA" id="AVECCEV"/>
<dbReference type="GeneID" id="25265344"/>
<protein>
    <recommendedName>
        <fullName evidence="8">Zn(2)-C6 fungal-type domain-containing protein</fullName>
    </recommendedName>
</protein>
<feature type="region of interest" description="Disordered" evidence="7">
    <location>
        <begin position="866"/>
        <end position="945"/>
    </location>
</feature>
<dbReference type="InParanoid" id="A0A066V8E8"/>
<feature type="compositionally biased region" description="Polar residues" evidence="7">
    <location>
        <begin position="19"/>
        <end position="29"/>
    </location>
</feature>
<dbReference type="GO" id="GO:0000981">
    <property type="term" value="F:DNA-binding transcription factor activity, RNA polymerase II-specific"/>
    <property type="evidence" value="ECO:0007669"/>
    <property type="project" value="InterPro"/>
</dbReference>
<proteinExistence type="predicted"/>
<dbReference type="EMBL" id="JMSN01000131">
    <property type="protein sequence ID" value="KDN37751.1"/>
    <property type="molecule type" value="Genomic_DNA"/>
</dbReference>
<feature type="compositionally biased region" description="Basic and acidic residues" evidence="7">
    <location>
        <begin position="935"/>
        <end position="945"/>
    </location>
</feature>
<dbReference type="InterPro" id="IPR007219">
    <property type="entry name" value="XnlR_reg_dom"/>
</dbReference>
<organism evidence="9 10">
    <name type="scientific">Tilletiaria anomala (strain ATCC 24038 / CBS 436.72 / UBC 951)</name>
    <dbReference type="NCBI Taxonomy" id="1037660"/>
    <lineage>
        <taxon>Eukaryota</taxon>
        <taxon>Fungi</taxon>
        <taxon>Dikarya</taxon>
        <taxon>Basidiomycota</taxon>
        <taxon>Ustilaginomycotina</taxon>
        <taxon>Exobasidiomycetes</taxon>
        <taxon>Georgefischeriales</taxon>
        <taxon>Tilletiariaceae</taxon>
        <taxon>Tilletiaria</taxon>
    </lineage>
</organism>
<dbReference type="PROSITE" id="PS50048">
    <property type="entry name" value="ZN2_CY6_FUNGAL_2"/>
    <property type="match status" value="1"/>
</dbReference>
<dbReference type="HOGENOM" id="CLU_309312_0_0_1"/>
<reference evidence="9 10" key="1">
    <citation type="submission" date="2014-05" db="EMBL/GenBank/DDBJ databases">
        <title>Draft genome sequence of a rare smut relative, Tilletiaria anomala UBC 951.</title>
        <authorList>
            <consortium name="DOE Joint Genome Institute"/>
            <person name="Toome M."/>
            <person name="Kuo A."/>
            <person name="Henrissat B."/>
            <person name="Lipzen A."/>
            <person name="Tritt A."/>
            <person name="Yoshinaga Y."/>
            <person name="Zane M."/>
            <person name="Barry K."/>
            <person name="Grigoriev I.V."/>
            <person name="Spatafora J.W."/>
            <person name="Aimea M.C."/>
        </authorList>
    </citation>
    <scope>NUCLEOTIDE SEQUENCE [LARGE SCALE GENOMIC DNA]</scope>
    <source>
        <strain evidence="9 10">UBC 951</strain>
    </source>
</reference>
<dbReference type="PROSITE" id="PS00463">
    <property type="entry name" value="ZN2_CY6_FUNGAL_1"/>
    <property type="match status" value="1"/>
</dbReference>
<accession>A0A066V8E8</accession>
<dbReference type="STRING" id="1037660.A0A066V8E8"/>
<gene>
    <name evidence="9" type="ORF">K437DRAFT_259683</name>
</gene>
<dbReference type="CDD" id="cd00067">
    <property type="entry name" value="GAL4"/>
    <property type="match status" value="1"/>
</dbReference>
<dbReference type="Proteomes" id="UP000027361">
    <property type="component" value="Unassembled WGS sequence"/>
</dbReference>
<keyword evidence="10" id="KW-1185">Reference proteome</keyword>
<dbReference type="GO" id="GO:0005634">
    <property type="term" value="C:nucleus"/>
    <property type="evidence" value="ECO:0007669"/>
    <property type="project" value="UniProtKB-SubCell"/>
</dbReference>
<dbReference type="InterPro" id="IPR036864">
    <property type="entry name" value="Zn2-C6_fun-type_DNA-bd_sf"/>
</dbReference>
<dbReference type="InterPro" id="IPR001138">
    <property type="entry name" value="Zn2Cys6_DnaBD"/>
</dbReference>